<keyword evidence="4" id="KW-0862">Zinc</keyword>
<feature type="active site" description="Proton acceptor" evidence="4">
    <location>
        <position position="120"/>
    </location>
</feature>
<dbReference type="PANTHER" id="PTHR11085">
    <property type="entry name" value="NAD-DEPENDENT PROTEIN DEACYLASE SIRTUIN-5, MITOCHONDRIAL-RELATED"/>
    <property type="match status" value="1"/>
</dbReference>
<feature type="binding site" evidence="4">
    <location>
        <position position="233"/>
    </location>
    <ligand>
        <name>Zn(2+)</name>
        <dbReference type="ChEBI" id="CHEBI:29105"/>
    </ligand>
</feature>
<dbReference type="EMBL" id="JADJNC010000044">
    <property type="protein sequence ID" value="MBK7424736.1"/>
    <property type="molecule type" value="Genomic_DNA"/>
</dbReference>
<evidence type="ECO:0000256" key="4">
    <source>
        <dbReference type="PROSITE-ProRule" id="PRU00236"/>
    </source>
</evidence>
<feature type="binding site" evidence="4">
    <location>
        <position position="131"/>
    </location>
    <ligand>
        <name>Zn(2+)</name>
        <dbReference type="ChEBI" id="CHEBI:29105"/>
    </ligand>
</feature>
<evidence type="ECO:0000256" key="1">
    <source>
        <dbReference type="ARBA" id="ARBA00012928"/>
    </source>
</evidence>
<keyword evidence="4" id="KW-0479">Metal-binding</keyword>
<dbReference type="PANTHER" id="PTHR11085:SF10">
    <property type="entry name" value="NAD-DEPENDENT PROTEIN DEACYLASE SIRTUIN-5, MITOCHONDRIAL-RELATED"/>
    <property type="match status" value="1"/>
</dbReference>
<evidence type="ECO:0000256" key="2">
    <source>
        <dbReference type="ARBA" id="ARBA00022679"/>
    </source>
</evidence>
<evidence type="ECO:0000256" key="3">
    <source>
        <dbReference type="ARBA" id="ARBA00023027"/>
    </source>
</evidence>
<feature type="domain" description="Deacetylase sirtuin-type" evidence="5">
    <location>
        <begin position="1"/>
        <end position="254"/>
    </location>
</feature>
<gene>
    <name evidence="6" type="ORF">IPJ48_17550</name>
</gene>
<reference evidence="6" key="1">
    <citation type="submission" date="2020-10" db="EMBL/GenBank/DDBJ databases">
        <title>Connecting structure to function with the recovery of over 1000 high-quality activated sludge metagenome-assembled genomes encoding full-length rRNA genes using long-read sequencing.</title>
        <authorList>
            <person name="Singleton C.M."/>
            <person name="Petriglieri F."/>
            <person name="Kristensen J.M."/>
            <person name="Kirkegaard R.H."/>
            <person name="Michaelsen T.Y."/>
            <person name="Andersen M.H."/>
            <person name="Karst S.M."/>
            <person name="Dueholm M.S."/>
            <person name="Nielsen P.H."/>
            <person name="Albertsen M."/>
        </authorList>
    </citation>
    <scope>NUCLEOTIDE SEQUENCE</scope>
    <source>
        <strain evidence="6">EsbW_18-Q3-R4-48_MAXAC.044</strain>
    </source>
</reference>
<dbReference type="EC" id="2.3.1.286" evidence="1"/>
<evidence type="ECO:0000259" key="5">
    <source>
        <dbReference type="PROSITE" id="PS50305"/>
    </source>
</evidence>
<keyword evidence="3" id="KW-0520">NAD</keyword>
<dbReference type="InterPro" id="IPR050134">
    <property type="entry name" value="NAD-dep_sirtuin_deacylases"/>
</dbReference>
<accession>A0A9D7FMW6</accession>
<dbReference type="GO" id="GO:0017136">
    <property type="term" value="F:histone deacetylase activity, NAD-dependent"/>
    <property type="evidence" value="ECO:0007669"/>
    <property type="project" value="TreeGrafter"/>
</dbReference>
<dbReference type="Gene3D" id="3.30.1600.10">
    <property type="entry name" value="SIR2/SIRT2 'Small Domain"/>
    <property type="match status" value="1"/>
</dbReference>
<dbReference type="Gene3D" id="3.40.50.1220">
    <property type="entry name" value="TPP-binding domain"/>
    <property type="match status" value="1"/>
</dbReference>
<dbReference type="InterPro" id="IPR003000">
    <property type="entry name" value="Sirtuin"/>
</dbReference>
<keyword evidence="2" id="KW-0808">Transferase</keyword>
<dbReference type="AlphaFoldDB" id="A0A9D7FMW6"/>
<name>A0A9D7FMW6_9RHOO</name>
<dbReference type="SUPFAM" id="SSF52467">
    <property type="entry name" value="DHS-like NAD/FAD-binding domain"/>
    <property type="match status" value="1"/>
</dbReference>
<sequence>MTASDDLSPISTLLQTGPLAVITGAGLSTASGIPAYRDQNGQWLQSKPIQHQEFLRFEAVRRRYWARSFVGWPTMGQAEPNPGHRALADLATLGAISALITQNVDGLHQKAGSVGVIELHGGIDRVRCLRCQEIYPRSTLQGWLRLANPGFDADSERRFRVAPDGDVHLEDASYAGFSAISRQNLMRRFTDETTFSFLLQPRLLQLIPLLTLLPLLAACNSLPADGKPPSRQCRIPPFCKTDSIIAAYGEAHGG</sequence>
<evidence type="ECO:0000313" key="7">
    <source>
        <dbReference type="Proteomes" id="UP000886602"/>
    </source>
</evidence>
<dbReference type="InterPro" id="IPR026590">
    <property type="entry name" value="Ssirtuin_cat_dom"/>
</dbReference>
<dbReference type="Proteomes" id="UP000886602">
    <property type="component" value="Unassembled WGS sequence"/>
</dbReference>
<evidence type="ECO:0000313" key="6">
    <source>
        <dbReference type="EMBL" id="MBK7424736.1"/>
    </source>
</evidence>
<dbReference type="Pfam" id="PF02146">
    <property type="entry name" value="SIR2"/>
    <property type="match status" value="1"/>
</dbReference>
<organism evidence="6 7">
    <name type="scientific">Candidatus Propionivibrio dominans</name>
    <dbReference type="NCBI Taxonomy" id="2954373"/>
    <lineage>
        <taxon>Bacteria</taxon>
        <taxon>Pseudomonadati</taxon>
        <taxon>Pseudomonadota</taxon>
        <taxon>Betaproteobacteria</taxon>
        <taxon>Rhodocyclales</taxon>
        <taxon>Rhodocyclaceae</taxon>
        <taxon>Propionivibrio</taxon>
    </lineage>
</organism>
<dbReference type="PROSITE" id="PS50305">
    <property type="entry name" value="SIRTUIN"/>
    <property type="match status" value="1"/>
</dbReference>
<protein>
    <recommendedName>
        <fullName evidence="1">protein acetyllysine N-acetyltransferase</fullName>
        <ecNumber evidence="1">2.3.1.286</ecNumber>
    </recommendedName>
</protein>
<comment type="caution">
    <text evidence="6">The sequence shown here is derived from an EMBL/GenBank/DDBJ whole genome shotgun (WGS) entry which is preliminary data.</text>
</comment>
<dbReference type="GO" id="GO:0070403">
    <property type="term" value="F:NAD+ binding"/>
    <property type="evidence" value="ECO:0007669"/>
    <property type="project" value="InterPro"/>
</dbReference>
<dbReference type="GO" id="GO:0046872">
    <property type="term" value="F:metal ion binding"/>
    <property type="evidence" value="ECO:0007669"/>
    <property type="project" value="UniProtKB-KW"/>
</dbReference>
<dbReference type="InterPro" id="IPR026591">
    <property type="entry name" value="Sirtuin_cat_small_dom_sf"/>
</dbReference>
<feature type="binding site" evidence="4">
    <location>
        <position position="239"/>
    </location>
    <ligand>
        <name>Zn(2+)</name>
        <dbReference type="ChEBI" id="CHEBI:29105"/>
    </ligand>
</feature>
<feature type="binding site" evidence="4">
    <location>
        <position position="128"/>
    </location>
    <ligand>
        <name>Zn(2+)</name>
        <dbReference type="ChEBI" id="CHEBI:29105"/>
    </ligand>
</feature>
<dbReference type="InterPro" id="IPR029035">
    <property type="entry name" value="DHS-like_NAD/FAD-binding_dom"/>
</dbReference>
<proteinExistence type="predicted"/>